<dbReference type="EMBL" id="LBWQ01000012">
    <property type="protein sequence ID" value="KKR13653.1"/>
    <property type="molecule type" value="Genomic_DNA"/>
</dbReference>
<protein>
    <recommendedName>
        <fullName evidence="1">SpoVT-AbrB domain-containing protein</fullName>
    </recommendedName>
</protein>
<feature type="domain" description="SpoVT-AbrB" evidence="1">
    <location>
        <begin position="11"/>
        <end position="56"/>
    </location>
</feature>
<name>A0A0G0NDV6_9BACT</name>
<proteinExistence type="predicted"/>
<dbReference type="SUPFAM" id="SSF89447">
    <property type="entry name" value="AbrB/MazE/MraZ-like"/>
    <property type="match status" value="1"/>
</dbReference>
<dbReference type="InterPro" id="IPR007159">
    <property type="entry name" value="SpoVT-AbrB_dom"/>
</dbReference>
<reference evidence="2 3" key="1">
    <citation type="journal article" date="2015" name="Nature">
        <title>rRNA introns, odd ribosomes, and small enigmatic genomes across a large radiation of phyla.</title>
        <authorList>
            <person name="Brown C.T."/>
            <person name="Hug L.A."/>
            <person name="Thomas B.C."/>
            <person name="Sharon I."/>
            <person name="Castelle C.J."/>
            <person name="Singh A."/>
            <person name="Wilkins M.J."/>
            <person name="Williams K.H."/>
            <person name="Banfield J.F."/>
        </authorList>
    </citation>
    <scope>NUCLEOTIDE SEQUENCE [LARGE SCALE GENOMIC DNA]</scope>
</reference>
<sequence>MLVLLIMQVITTVTQKGQITLPKQLRDKYKIDKNSRIVVDDGKGHIRIKHAKSILDIAPLTKAPRGKSALIARKKMETSYSRF</sequence>
<comment type="caution">
    <text evidence="2">The sequence shown here is derived from an EMBL/GenBank/DDBJ whole genome shotgun (WGS) entry which is preliminary data.</text>
</comment>
<gene>
    <name evidence="2" type="ORF">UT40_C0012G0019</name>
</gene>
<dbReference type="NCBIfam" id="TIGR01439">
    <property type="entry name" value="lp_hng_hel_AbrB"/>
    <property type="match status" value="1"/>
</dbReference>
<dbReference type="Pfam" id="PF04014">
    <property type="entry name" value="MazE_antitoxin"/>
    <property type="match status" value="1"/>
</dbReference>
<evidence type="ECO:0000313" key="2">
    <source>
        <dbReference type="EMBL" id="KKR13653.1"/>
    </source>
</evidence>
<evidence type="ECO:0000259" key="1">
    <source>
        <dbReference type="SMART" id="SM00966"/>
    </source>
</evidence>
<dbReference type="SMART" id="SM00966">
    <property type="entry name" value="SpoVT_AbrB"/>
    <property type="match status" value="1"/>
</dbReference>
<dbReference type="GO" id="GO:0003677">
    <property type="term" value="F:DNA binding"/>
    <property type="evidence" value="ECO:0007669"/>
    <property type="project" value="InterPro"/>
</dbReference>
<evidence type="ECO:0000313" key="3">
    <source>
        <dbReference type="Proteomes" id="UP000034690"/>
    </source>
</evidence>
<dbReference type="Proteomes" id="UP000034690">
    <property type="component" value="Unassembled WGS sequence"/>
</dbReference>
<organism evidence="2 3">
    <name type="scientific">Candidatus Woesebacteria bacterium GW2011_GWA1_39_21b</name>
    <dbReference type="NCBI Taxonomy" id="1618551"/>
    <lineage>
        <taxon>Bacteria</taxon>
        <taxon>Candidatus Woeseibacteriota</taxon>
    </lineage>
</organism>
<dbReference type="Gene3D" id="2.10.260.10">
    <property type="match status" value="1"/>
</dbReference>
<dbReference type="AlphaFoldDB" id="A0A0G0NDV6"/>
<accession>A0A0G0NDV6</accession>
<dbReference type="InterPro" id="IPR037914">
    <property type="entry name" value="SpoVT-AbrB_sf"/>
</dbReference>